<dbReference type="Pfam" id="PF00080">
    <property type="entry name" value="Sod_Cu"/>
    <property type="match status" value="1"/>
</dbReference>
<evidence type="ECO:0000256" key="3">
    <source>
        <dbReference type="ARBA" id="ARBA00004496"/>
    </source>
</evidence>
<sequence>MLRSTTSKTLAASTACLLAGYSIYRYNRRHTAHSSTIGETPVKTPSKMTVNHTFQTLFAVPLSCDVCVKSVSDALYSLGGITKVEGDLENQLIAVEGSAAPSKIVEAIQDTGRDAILRGSGSSNSAAVSILESFAESVQQESDEDPSREVRGLARMVEVGSGRTLVDLTVRGVSPGTYRATIRQYGDLKHGAASTGPVWKQQQEEESQPKGLLGIVEVGKDGRGSVFVDRDFYIWEVIGHAMVLTKQQDDGPQLKNDADTVVGVIARSSGMWDNDKTVCSCTGKTLWEERKDEVAKGML</sequence>
<dbReference type="PANTHER" id="PTHR10003">
    <property type="entry name" value="SUPEROXIDE DISMUTASE CU-ZN -RELATED"/>
    <property type="match status" value="1"/>
</dbReference>
<keyword evidence="8" id="KW-1015">Disulfide bond</keyword>
<accession>A0A9W8Q8I0</accession>
<keyword evidence="6" id="KW-0963">Cytoplasm</keyword>
<name>A0A9W8Q8I0_AKAMU</name>
<dbReference type="InterPro" id="IPR036163">
    <property type="entry name" value="HMA_dom_sf"/>
</dbReference>
<dbReference type="Proteomes" id="UP001144673">
    <property type="component" value="Chromosome 4"/>
</dbReference>
<dbReference type="KEGG" id="amus:LMH87_010807"/>
<keyword evidence="13" id="KW-1185">Reference proteome</keyword>
<dbReference type="GO" id="GO:0005737">
    <property type="term" value="C:cytoplasm"/>
    <property type="evidence" value="ECO:0007669"/>
    <property type="project" value="UniProtKB-SubCell"/>
</dbReference>
<dbReference type="Gene3D" id="2.60.40.200">
    <property type="entry name" value="Superoxide dismutase, copper/zinc binding domain"/>
    <property type="match status" value="1"/>
</dbReference>
<evidence type="ECO:0000256" key="6">
    <source>
        <dbReference type="ARBA" id="ARBA00022490"/>
    </source>
</evidence>
<comment type="caution">
    <text evidence="12">The sequence shown here is derived from an EMBL/GenBank/DDBJ whole genome shotgun (WGS) entry which is preliminary data.</text>
</comment>
<evidence type="ECO:0000256" key="1">
    <source>
        <dbReference type="ARBA" id="ARBA00001973"/>
    </source>
</evidence>
<dbReference type="Gene3D" id="3.30.70.100">
    <property type="match status" value="1"/>
</dbReference>
<evidence type="ECO:0000256" key="10">
    <source>
        <dbReference type="ARBA" id="ARBA00032899"/>
    </source>
</evidence>
<reference evidence="12" key="1">
    <citation type="journal article" date="2023" name="Access Microbiol">
        <title>De-novo genome assembly for Akanthomyces muscarius, a biocontrol agent of insect agricultural pests.</title>
        <authorList>
            <person name="Erdos Z."/>
            <person name="Studholme D.J."/>
            <person name="Raymond B."/>
            <person name="Sharma M."/>
        </authorList>
    </citation>
    <scope>NUCLEOTIDE SEQUENCE</scope>
    <source>
        <strain evidence="12">Ve6</strain>
    </source>
</reference>
<evidence type="ECO:0000256" key="9">
    <source>
        <dbReference type="ARBA" id="ARBA00025798"/>
    </source>
</evidence>
<dbReference type="RefSeq" id="XP_056051754.1">
    <property type="nucleotide sequence ID" value="XM_056199844.1"/>
</dbReference>
<evidence type="ECO:0000256" key="2">
    <source>
        <dbReference type="ARBA" id="ARBA00003917"/>
    </source>
</evidence>
<dbReference type="Pfam" id="PF00403">
    <property type="entry name" value="HMA"/>
    <property type="match status" value="1"/>
</dbReference>
<protein>
    <recommendedName>
        <fullName evidence="5">Superoxide dismutase 1 copper chaperone</fullName>
    </recommendedName>
    <alternativeName>
        <fullName evidence="10">Superoxide dismutase copper chaperone</fullName>
    </alternativeName>
</protein>
<dbReference type="InterPro" id="IPR001424">
    <property type="entry name" value="SOD_Cu_Zn_dom"/>
</dbReference>
<evidence type="ECO:0000259" key="11">
    <source>
        <dbReference type="PROSITE" id="PS50846"/>
    </source>
</evidence>
<dbReference type="FunFam" id="3.30.70.100:FF:000038">
    <property type="entry name" value="Superoxide dismutase 1 copper chaperone"/>
    <property type="match status" value="1"/>
</dbReference>
<comment type="subcellular location">
    <subcellularLocation>
        <location evidence="3">Cytoplasm</location>
    </subcellularLocation>
</comment>
<proteinExistence type="inferred from homology"/>
<evidence type="ECO:0000256" key="5">
    <source>
        <dbReference type="ARBA" id="ARBA00016103"/>
    </source>
</evidence>
<dbReference type="GeneID" id="80897966"/>
<dbReference type="InterPro" id="IPR006121">
    <property type="entry name" value="HMA_dom"/>
</dbReference>
<evidence type="ECO:0000313" key="13">
    <source>
        <dbReference type="Proteomes" id="UP001144673"/>
    </source>
</evidence>
<organism evidence="12 13">
    <name type="scientific">Akanthomyces muscarius</name>
    <name type="common">Entomopathogenic fungus</name>
    <name type="synonym">Lecanicillium muscarium</name>
    <dbReference type="NCBI Taxonomy" id="2231603"/>
    <lineage>
        <taxon>Eukaryota</taxon>
        <taxon>Fungi</taxon>
        <taxon>Dikarya</taxon>
        <taxon>Ascomycota</taxon>
        <taxon>Pezizomycotina</taxon>
        <taxon>Sordariomycetes</taxon>
        <taxon>Hypocreomycetidae</taxon>
        <taxon>Hypocreales</taxon>
        <taxon>Cordycipitaceae</taxon>
        <taxon>Akanthomyces</taxon>
    </lineage>
</organism>
<keyword evidence="7" id="KW-0479">Metal-binding</keyword>
<comment type="similarity">
    <text evidence="9">In the C-terminal section; belongs to the Cu-Zn superoxide dismutase family.</text>
</comment>
<dbReference type="CDD" id="cd00371">
    <property type="entry name" value="HMA"/>
    <property type="match status" value="1"/>
</dbReference>
<dbReference type="GO" id="GO:0005507">
    <property type="term" value="F:copper ion binding"/>
    <property type="evidence" value="ECO:0007669"/>
    <property type="project" value="InterPro"/>
</dbReference>
<dbReference type="InterPro" id="IPR024134">
    <property type="entry name" value="SOD_Cu/Zn_/chaperone"/>
</dbReference>
<dbReference type="SUPFAM" id="SSF55008">
    <property type="entry name" value="HMA, heavy metal-associated domain"/>
    <property type="match status" value="1"/>
</dbReference>
<dbReference type="InterPro" id="IPR036423">
    <property type="entry name" value="SOD-like_Cu/Zn_dom_sf"/>
</dbReference>
<evidence type="ECO:0000256" key="4">
    <source>
        <dbReference type="ARBA" id="ARBA00010636"/>
    </source>
</evidence>
<comment type="function">
    <text evidence="2">Destroys radicals which are normally produced within the cells and which are toxic to biological systems.</text>
</comment>
<comment type="similarity">
    <text evidence="4">Belongs to the CCS1 family.</text>
</comment>
<feature type="domain" description="HMA" evidence="11">
    <location>
        <begin position="53"/>
        <end position="116"/>
    </location>
</feature>
<dbReference type="GO" id="GO:0006801">
    <property type="term" value="P:superoxide metabolic process"/>
    <property type="evidence" value="ECO:0007669"/>
    <property type="project" value="InterPro"/>
</dbReference>
<dbReference type="AlphaFoldDB" id="A0A9W8Q8I0"/>
<evidence type="ECO:0000256" key="8">
    <source>
        <dbReference type="ARBA" id="ARBA00023157"/>
    </source>
</evidence>
<evidence type="ECO:0000313" key="12">
    <source>
        <dbReference type="EMBL" id="KAJ4150040.1"/>
    </source>
</evidence>
<dbReference type="EMBL" id="JAJHUN010000009">
    <property type="protein sequence ID" value="KAJ4150040.1"/>
    <property type="molecule type" value="Genomic_DNA"/>
</dbReference>
<dbReference type="SUPFAM" id="SSF49329">
    <property type="entry name" value="Cu,Zn superoxide dismutase-like"/>
    <property type="match status" value="1"/>
</dbReference>
<dbReference type="PROSITE" id="PS50846">
    <property type="entry name" value="HMA_2"/>
    <property type="match status" value="1"/>
</dbReference>
<comment type="cofactor">
    <cofactor evidence="1">
        <name>Cu(2+)</name>
        <dbReference type="ChEBI" id="CHEBI:29036"/>
    </cofactor>
</comment>
<gene>
    <name evidence="12" type="ORF">LMH87_010807</name>
</gene>
<evidence type="ECO:0000256" key="7">
    <source>
        <dbReference type="ARBA" id="ARBA00022723"/>
    </source>
</evidence>